<comment type="caution">
    <text evidence="1">The sequence shown here is derived from an EMBL/GenBank/DDBJ whole genome shotgun (WGS) entry which is preliminary data.</text>
</comment>
<gene>
    <name evidence="1" type="ORF">HPT30_26255</name>
</gene>
<evidence type="ECO:0000313" key="2">
    <source>
        <dbReference type="Proteomes" id="UP000564806"/>
    </source>
</evidence>
<dbReference type="Proteomes" id="UP000564806">
    <property type="component" value="Unassembled WGS sequence"/>
</dbReference>
<dbReference type="RefSeq" id="WP_175374232.1">
    <property type="nucleotide sequence ID" value="NZ_JABWCS010000220.1"/>
</dbReference>
<dbReference type="AlphaFoldDB" id="A0A850EY88"/>
<dbReference type="EMBL" id="JABWCS010000220">
    <property type="protein sequence ID" value="NUU63862.1"/>
    <property type="molecule type" value="Genomic_DNA"/>
</dbReference>
<sequence>MSDVEAKLAQLLEKAQGLVLKDDNVVGQLLRKLGSVQSKVDTAASDNIDQASFNQLQDEMAALNLDEATKSELLSAIGKVDGGVSSVSAGQFVDDVFGRLRNLQSSFTGSNVDVNAVVGELSRTLEQAKTQVQPFLGSLNLNGNNVLAAVQKLIGSQLR</sequence>
<evidence type="ECO:0000313" key="1">
    <source>
        <dbReference type="EMBL" id="NUU63862.1"/>
    </source>
</evidence>
<proteinExistence type="predicted"/>
<accession>A0A850EY88</accession>
<protein>
    <submittedName>
        <fullName evidence="1">Uncharacterized protein</fullName>
    </submittedName>
</protein>
<keyword evidence="2" id="KW-1185">Reference proteome</keyword>
<reference evidence="1" key="1">
    <citation type="submission" date="2020-06" db="EMBL/GenBank/DDBJ databases">
        <title>Paenibacillus sp. nov., isolated from soil.</title>
        <authorList>
            <person name="Seo Y.L."/>
        </authorList>
    </citation>
    <scope>NUCLEOTIDE SEQUENCE [LARGE SCALE GENOMIC DNA]</scope>
    <source>
        <strain evidence="1">JW14</strain>
    </source>
</reference>
<name>A0A850EY88_9BACL</name>
<organism evidence="1 2">
    <name type="scientific">Paenibacillus agri</name>
    <dbReference type="NCBI Taxonomy" id="2744309"/>
    <lineage>
        <taxon>Bacteria</taxon>
        <taxon>Bacillati</taxon>
        <taxon>Bacillota</taxon>
        <taxon>Bacilli</taxon>
        <taxon>Bacillales</taxon>
        <taxon>Paenibacillaceae</taxon>
        <taxon>Paenibacillus</taxon>
    </lineage>
</organism>